<accession>A6KMY8</accession>
<feature type="non-terminal residue" evidence="1">
    <location>
        <position position="17"/>
    </location>
</feature>
<proteinExistence type="predicted"/>
<organism evidence="1 2">
    <name type="scientific">Rattus norvegicus</name>
    <name type="common">Rat</name>
    <dbReference type="NCBI Taxonomy" id="10116"/>
    <lineage>
        <taxon>Eukaryota</taxon>
        <taxon>Metazoa</taxon>
        <taxon>Chordata</taxon>
        <taxon>Craniata</taxon>
        <taxon>Vertebrata</taxon>
        <taxon>Euteleostomi</taxon>
        <taxon>Mammalia</taxon>
        <taxon>Eutheria</taxon>
        <taxon>Euarchontoglires</taxon>
        <taxon>Glires</taxon>
        <taxon>Rodentia</taxon>
        <taxon>Myomorpha</taxon>
        <taxon>Muroidea</taxon>
        <taxon>Muridae</taxon>
        <taxon>Murinae</taxon>
        <taxon>Rattus</taxon>
    </lineage>
</organism>
<reference evidence="2" key="1">
    <citation type="submission" date="2005-09" db="EMBL/GenBank/DDBJ databases">
        <authorList>
            <person name="Mural R.J."/>
            <person name="Li P.W."/>
            <person name="Adams M.D."/>
            <person name="Amanatides P.G."/>
            <person name="Baden-Tillson H."/>
            <person name="Barnstead M."/>
            <person name="Chin S.H."/>
            <person name="Dew I."/>
            <person name="Evans C.A."/>
            <person name="Ferriera S."/>
            <person name="Flanigan M."/>
            <person name="Fosler C."/>
            <person name="Glodek A."/>
            <person name="Gu Z."/>
            <person name="Holt R.A."/>
            <person name="Jennings D."/>
            <person name="Kraft C.L."/>
            <person name="Lu F."/>
            <person name="Nguyen T."/>
            <person name="Nusskern D.R."/>
            <person name="Pfannkoch C.M."/>
            <person name="Sitter C."/>
            <person name="Sutton G.G."/>
            <person name="Venter J.C."/>
            <person name="Wang Z."/>
            <person name="Woodage T."/>
            <person name="Zheng X.H."/>
            <person name="Zhong F."/>
        </authorList>
    </citation>
    <scope>NUCLEOTIDE SEQUENCE [LARGE SCALE GENOMIC DNA]</scope>
    <source>
        <strain>BN</strain>
        <strain evidence="2">Sprague-Dawley</strain>
    </source>
</reference>
<name>A6KMY8_RAT</name>
<dbReference type="AlphaFoldDB" id="A6KMY8"/>
<sequence>MESQTQVLMSLLLWVSG</sequence>
<evidence type="ECO:0000313" key="2">
    <source>
        <dbReference type="Proteomes" id="UP000234681"/>
    </source>
</evidence>
<gene>
    <name evidence="1" type="ORF">rCG_53371</name>
</gene>
<evidence type="ECO:0000313" key="1">
    <source>
        <dbReference type="EMBL" id="EDL91769.1"/>
    </source>
</evidence>
<dbReference type="EMBL" id="CH474070">
    <property type="protein sequence ID" value="EDL91769.1"/>
    <property type="molecule type" value="Genomic_DNA"/>
</dbReference>
<dbReference type="Proteomes" id="UP000234681">
    <property type="component" value="Chromosome 3"/>
</dbReference>
<protein>
    <submittedName>
        <fullName evidence="1">RCG53371</fullName>
    </submittedName>
</protein>